<accession>A0A1G4NUF5</accession>
<name>A0A1G4NUF5_9FLOR</name>
<reference evidence="1" key="2">
    <citation type="submission" date="2016-10" db="EMBL/GenBank/DDBJ databases">
        <authorList>
            <person name="de Groot N.N."/>
        </authorList>
    </citation>
    <scope>NUCLEOTIDE SEQUENCE</scope>
    <source>
        <strain evidence="1">HV00480</strain>
    </source>
</reference>
<keyword evidence="1" id="KW-0934">Plastid</keyword>
<protein>
    <submittedName>
        <fullName evidence="1">Uracil phosphoribosyltransferase</fullName>
    </submittedName>
</protein>
<geneLocation type="chloroplast" evidence="1"/>
<dbReference type="AlphaFoldDB" id="A0A1G4NUF5"/>
<dbReference type="EMBL" id="LT622867">
    <property type="protein sequence ID" value="SCW22265.1"/>
    <property type="molecule type" value="Genomic_DNA"/>
</dbReference>
<proteinExistence type="predicted"/>
<keyword evidence="1" id="KW-0328">Glycosyltransferase</keyword>
<keyword evidence="1" id="KW-0150">Chloroplast</keyword>
<dbReference type="SUPFAM" id="SSF53271">
    <property type="entry name" value="PRTase-like"/>
    <property type="match status" value="1"/>
</dbReference>
<reference evidence="1" key="1">
    <citation type="submission" date="2016-10" db="EMBL/GenBank/DDBJ databases">
        <title>Chloroplast genomes as a tool to resolve red algal phylogenies: a case study in the Nemaliales.</title>
        <authorList>
            <person name="Costa J.F."/>
            <person name="Lin S.M."/>
            <person name="Macaya E.C."/>
            <person name="Fernandez-Garcia C."/>
            <person name="Verbruggen H."/>
        </authorList>
    </citation>
    <scope>NUCLEOTIDE SEQUENCE</scope>
    <source>
        <strain evidence="1">HV00480</strain>
    </source>
</reference>
<organism evidence="1">
    <name type="scientific">Hommersandiophycus borowitzkae</name>
    <dbReference type="NCBI Taxonomy" id="268573"/>
    <lineage>
        <taxon>Eukaryota</taxon>
        <taxon>Rhodophyta</taxon>
        <taxon>Florideophyceae</taxon>
        <taxon>Nemaliophycidae</taxon>
        <taxon>Nemaliales</taxon>
        <taxon>Liagoraceae</taxon>
        <taxon>Hommersandiophycus</taxon>
    </lineage>
</organism>
<sequence>MAINIYSIKHPLALNWMSQLLNSHVSQYHKQELINKISIALIYEATRRSIQHKKLYIKYINYIHETYMIDRCNIVVFCTSINICQIVSKDLQYLIPNLKLYPFIIKQLSTTNSWEIITEQQHLSSAINKNSQIIILSEELQASKIKALIKHITSEYYIINNIIQICCAICNHSELDNLSSTKTNLDIYTSYITTY</sequence>
<dbReference type="InterPro" id="IPR029057">
    <property type="entry name" value="PRTase-like"/>
</dbReference>
<dbReference type="GeneID" id="29999153"/>
<dbReference type="GO" id="GO:0016757">
    <property type="term" value="F:glycosyltransferase activity"/>
    <property type="evidence" value="ECO:0007669"/>
    <property type="project" value="UniProtKB-KW"/>
</dbReference>
<dbReference type="Gene3D" id="3.40.50.2020">
    <property type="match status" value="1"/>
</dbReference>
<dbReference type="RefSeq" id="YP_009314011.1">
    <property type="nucleotide sequence ID" value="NC_031659.1"/>
</dbReference>
<keyword evidence="1" id="KW-0808">Transferase</keyword>
<gene>
    <name evidence="1" type="primary">upp</name>
    <name evidence="1" type="ORF">HV00480_236</name>
</gene>
<evidence type="ECO:0000313" key="1">
    <source>
        <dbReference type="EMBL" id="SCW22265.1"/>
    </source>
</evidence>